<dbReference type="InterPro" id="IPR032675">
    <property type="entry name" value="LRR_dom_sf"/>
</dbReference>
<keyword evidence="4" id="KW-1185">Reference proteome</keyword>
<dbReference type="SUPFAM" id="SSF52047">
    <property type="entry name" value="RNI-like"/>
    <property type="match status" value="1"/>
</dbReference>
<dbReference type="AlphaFoldDB" id="A0AAD4LSE6"/>
<organism evidence="3 4">
    <name type="scientific">Lactarius akahatsu</name>
    <dbReference type="NCBI Taxonomy" id="416441"/>
    <lineage>
        <taxon>Eukaryota</taxon>
        <taxon>Fungi</taxon>
        <taxon>Dikarya</taxon>
        <taxon>Basidiomycota</taxon>
        <taxon>Agaricomycotina</taxon>
        <taxon>Agaricomycetes</taxon>
        <taxon>Russulales</taxon>
        <taxon>Russulaceae</taxon>
        <taxon>Lactarius</taxon>
    </lineage>
</organism>
<dbReference type="Gene3D" id="3.80.10.10">
    <property type="entry name" value="Ribonuclease Inhibitor"/>
    <property type="match status" value="1"/>
</dbReference>
<dbReference type="Pfam" id="PF12937">
    <property type="entry name" value="F-box-like"/>
    <property type="match status" value="1"/>
</dbReference>
<evidence type="ECO:0000313" key="4">
    <source>
        <dbReference type="Proteomes" id="UP001201163"/>
    </source>
</evidence>
<reference evidence="3" key="1">
    <citation type="submission" date="2022-01" db="EMBL/GenBank/DDBJ databases">
        <title>Comparative genomics reveals a dynamic genome evolution in the ectomycorrhizal milk-cap (Lactarius) mushrooms.</title>
        <authorList>
            <consortium name="DOE Joint Genome Institute"/>
            <person name="Lebreton A."/>
            <person name="Tang N."/>
            <person name="Kuo A."/>
            <person name="LaButti K."/>
            <person name="Drula E."/>
            <person name="Barry K."/>
            <person name="Clum A."/>
            <person name="Lipzen A."/>
            <person name="Mousain D."/>
            <person name="Ng V."/>
            <person name="Wang R."/>
            <person name="Wang X."/>
            <person name="Dai Y."/>
            <person name="Henrissat B."/>
            <person name="Grigoriev I.V."/>
            <person name="Guerin-Laguette A."/>
            <person name="Yu F."/>
            <person name="Martin F.M."/>
        </authorList>
    </citation>
    <scope>NUCLEOTIDE SEQUENCE</scope>
    <source>
        <strain evidence="3">QP</strain>
    </source>
</reference>
<gene>
    <name evidence="3" type="ORF">EDB92DRAFT_1836755</name>
</gene>
<dbReference type="InterPro" id="IPR036047">
    <property type="entry name" value="F-box-like_dom_sf"/>
</dbReference>
<accession>A0AAD4LSE6</accession>
<feature type="region of interest" description="Disordered" evidence="1">
    <location>
        <begin position="307"/>
        <end position="338"/>
    </location>
</feature>
<feature type="domain" description="F-box" evidence="2">
    <location>
        <begin position="1"/>
        <end position="48"/>
    </location>
</feature>
<protein>
    <recommendedName>
        <fullName evidence="2">F-box domain-containing protein</fullName>
    </recommendedName>
</protein>
<feature type="compositionally biased region" description="Polar residues" evidence="1">
    <location>
        <begin position="325"/>
        <end position="338"/>
    </location>
</feature>
<dbReference type="InterPro" id="IPR001810">
    <property type="entry name" value="F-box_dom"/>
</dbReference>
<name>A0AAD4LSE6_9AGAM</name>
<proteinExistence type="predicted"/>
<dbReference type="Proteomes" id="UP001201163">
    <property type="component" value="Unassembled WGS sequence"/>
</dbReference>
<dbReference type="PROSITE" id="PS50181">
    <property type="entry name" value="FBOX"/>
    <property type="match status" value="1"/>
</dbReference>
<evidence type="ECO:0000259" key="2">
    <source>
        <dbReference type="PROSITE" id="PS50181"/>
    </source>
</evidence>
<feature type="region of interest" description="Disordered" evidence="1">
    <location>
        <begin position="367"/>
        <end position="388"/>
    </location>
</feature>
<dbReference type="EMBL" id="JAKELL010000005">
    <property type="protein sequence ID" value="KAH8998712.1"/>
    <property type="molecule type" value="Genomic_DNA"/>
</dbReference>
<evidence type="ECO:0000313" key="3">
    <source>
        <dbReference type="EMBL" id="KAH8998712.1"/>
    </source>
</evidence>
<dbReference type="SUPFAM" id="SSF81383">
    <property type="entry name" value="F-box domain"/>
    <property type="match status" value="1"/>
</dbReference>
<comment type="caution">
    <text evidence="3">The sequence shown here is derived from an EMBL/GenBank/DDBJ whole genome shotgun (WGS) entry which is preliminary data.</text>
</comment>
<dbReference type="CDD" id="cd09917">
    <property type="entry name" value="F-box_SF"/>
    <property type="match status" value="1"/>
</dbReference>
<sequence length="523" mass="57973">MECLPTELLVDIFTWCVHSSALTVVTLGQVCRNWKAITDHSPRLFQFILLDDYSLPFHLANRVANLYLARSSGLPFDVDINILSRDNLLPLLSPFLNHIGRWRSCTIGGAKEEAVCFGDFWDRGNGEPKLEELDVVIIDPAEMDEIMAHHIQVQVSEAGDSVPPGTFKPYTISLNSNLLFMAVMLSRLPSPLTLSPLRFVTLSVSESSLTPNVHPDDLLQFLTVCPELELFSFTGSMSVPVITPEDIRRPPPIVSLPRLRSLVLHSTLATRILLSHLHTPALQELYLEHLNVDFEFPVLNPYLLPPSRSPTHSSPAPGIPPESLETGSDTGTNEITPSPTLTEIFLPSPTQLAFGFECALEDGDSDDDFSDFSQSPRSDHATGMGVRSLLGRSSPPLRVLEMDYADMRTKDFSWLFSHAESLTEFRIVASDMADRVVRMLAPDADGTVLLPRLRSLELINCQRLSGRAIVETVRERARATDDPTIEGRTIDVLEDVAVVGCANFTIDDGLELAEALGERLRFH</sequence>
<evidence type="ECO:0000256" key="1">
    <source>
        <dbReference type="SAM" id="MobiDB-lite"/>
    </source>
</evidence>